<feature type="region of interest" description="Disordered" evidence="1">
    <location>
        <begin position="848"/>
        <end position="913"/>
    </location>
</feature>
<accession>A0A811RYY0</accession>
<feature type="compositionally biased region" description="Low complexity" evidence="1">
    <location>
        <begin position="197"/>
        <end position="206"/>
    </location>
</feature>
<dbReference type="PANTHER" id="PTHR32166:SF74">
    <property type="entry name" value="OS05G0256350 PROTEIN"/>
    <property type="match status" value="1"/>
</dbReference>
<organism evidence="4 5">
    <name type="scientific">Miscanthus lutarioriparius</name>
    <dbReference type="NCBI Taxonomy" id="422564"/>
    <lineage>
        <taxon>Eukaryota</taxon>
        <taxon>Viridiplantae</taxon>
        <taxon>Streptophyta</taxon>
        <taxon>Embryophyta</taxon>
        <taxon>Tracheophyta</taxon>
        <taxon>Spermatophyta</taxon>
        <taxon>Magnoliopsida</taxon>
        <taxon>Liliopsida</taxon>
        <taxon>Poales</taxon>
        <taxon>Poaceae</taxon>
        <taxon>PACMAD clade</taxon>
        <taxon>Panicoideae</taxon>
        <taxon>Andropogonodae</taxon>
        <taxon>Andropogoneae</taxon>
        <taxon>Saccharinae</taxon>
        <taxon>Miscanthus</taxon>
    </lineage>
</organism>
<dbReference type="AlphaFoldDB" id="A0A811RYY0"/>
<dbReference type="EMBL" id="CAJGYO010000018">
    <property type="protein sequence ID" value="CAD6335232.1"/>
    <property type="molecule type" value="Genomic_DNA"/>
</dbReference>
<feature type="region of interest" description="Disordered" evidence="1">
    <location>
        <begin position="181"/>
        <end position="214"/>
    </location>
</feature>
<sequence length="913" mass="102306">MTLCICSAGVSCMIRSPSAPWWWPSALCARPPSFLSAVERRRANVEVIMPMPDLDGGVLHSSSGSGAAATASSASPDVATLVERAIAKLPPELAAQAVDTKRKAKSQDPGWKYGWWPDASKKDFVQCIFCKKIVPSGIKRFKQHLAGGYGDAVGCPSAPEVVKKEMADYLKKNSRTILALNPTLGEDEEQQDDATAAEEPAVVPEPSSGTKVKQKKRIAQAAISSFTVTAAPKPATQKMSRSVSSMLCKSPEEVVEERHRSKHSQPTLEHCTKKSKEAKVVVDDHVADFFYENRIPLKVINSRSWEVLIESIGQYGPGYRSPSYHDIRVPLLEKAVNRTSELRKKHEEAWKEYGCTIMSDGWTDTSHRHLINFLANSPAGTFFLGSVDASSEIANGPLLADLLEKQIDKVGKEHVVQIVTDNGANFKAAGRLLMERIPHLFWTPCAAHCLDLLLEDIGKIKEFNTCINMAKKVCRFMYKHGRILDLMRDKIGGDLVRPAITRFATSFLTLASMHKNKTGLRNLVVSEEWQATNFSSTTEGRQVENIILSMPFWNKVELCIRATQPLLVALRIADGDETPAAPEIMAAMDHAKAAIKDSLKDKPNLLKEVLEYFDKRWENQMEQQLYGAALYLNPSKYFAIREKDRRQATKLRIMFNQVMWKMVSDDEDQNKISKQADDYERSEGQSFSKPGAIRDRDRKNPILWWGAYGGLTYELQCLAKRIVSLCCSASGCERNWSEFSTIHTKKRNRLEHKRLNKLVYVSYNRKMENRFKNIRELGSKGKRSNPLLLDEFHWENEWVNDNCEPVHEGAANAITWANVDDAIGATQGLEGRNLPRAAAARTAIPAPVRRTYARKRPRNTVAQDLDEIDDEEQDQQVESDSATPMDEDEESAPPPTATADGHGGFHFNDDLLY</sequence>
<evidence type="ECO:0000313" key="5">
    <source>
        <dbReference type="Proteomes" id="UP000604825"/>
    </source>
</evidence>
<dbReference type="OrthoDB" id="674595at2759"/>
<evidence type="ECO:0008006" key="6">
    <source>
        <dbReference type="Google" id="ProtNLM"/>
    </source>
</evidence>
<dbReference type="Proteomes" id="UP000604825">
    <property type="component" value="Unassembled WGS sequence"/>
</dbReference>
<dbReference type="SUPFAM" id="SSF53098">
    <property type="entry name" value="Ribonuclease H-like"/>
    <property type="match status" value="1"/>
</dbReference>
<dbReference type="Pfam" id="PF04937">
    <property type="entry name" value="DUF659"/>
    <property type="match status" value="1"/>
</dbReference>
<protein>
    <recommendedName>
        <fullName evidence="6">BED-type domain-containing protein</fullName>
    </recommendedName>
</protein>
<evidence type="ECO:0000256" key="1">
    <source>
        <dbReference type="SAM" id="MobiDB-lite"/>
    </source>
</evidence>
<gene>
    <name evidence="4" type="ORF">NCGR_LOCUS59330</name>
</gene>
<dbReference type="GO" id="GO:0046983">
    <property type="term" value="F:protein dimerization activity"/>
    <property type="evidence" value="ECO:0007669"/>
    <property type="project" value="InterPro"/>
</dbReference>
<proteinExistence type="predicted"/>
<feature type="domain" description="HAT C-terminal dimerisation" evidence="3">
    <location>
        <begin position="698"/>
        <end position="762"/>
    </location>
</feature>
<dbReference type="InterPro" id="IPR008906">
    <property type="entry name" value="HATC_C_dom"/>
</dbReference>
<dbReference type="InterPro" id="IPR007021">
    <property type="entry name" value="DUF659"/>
</dbReference>
<feature type="compositionally biased region" description="Acidic residues" evidence="1">
    <location>
        <begin position="185"/>
        <end position="196"/>
    </location>
</feature>
<feature type="domain" description="DUF659" evidence="2">
    <location>
        <begin position="322"/>
        <end position="473"/>
    </location>
</feature>
<evidence type="ECO:0000259" key="2">
    <source>
        <dbReference type="Pfam" id="PF04937"/>
    </source>
</evidence>
<comment type="caution">
    <text evidence="4">The sequence shown here is derived from an EMBL/GenBank/DDBJ whole genome shotgun (WGS) entry which is preliminary data.</text>
</comment>
<dbReference type="Pfam" id="PF05699">
    <property type="entry name" value="Dimer_Tnp_hAT"/>
    <property type="match status" value="1"/>
</dbReference>
<dbReference type="InterPro" id="IPR012337">
    <property type="entry name" value="RNaseH-like_sf"/>
</dbReference>
<feature type="compositionally biased region" description="Acidic residues" evidence="1">
    <location>
        <begin position="864"/>
        <end position="877"/>
    </location>
</feature>
<keyword evidence="5" id="KW-1185">Reference proteome</keyword>
<name>A0A811RYY0_9POAL</name>
<evidence type="ECO:0000259" key="3">
    <source>
        <dbReference type="Pfam" id="PF05699"/>
    </source>
</evidence>
<dbReference type="PANTHER" id="PTHR32166">
    <property type="entry name" value="OSJNBA0013A04.12 PROTEIN"/>
    <property type="match status" value="1"/>
</dbReference>
<evidence type="ECO:0000313" key="4">
    <source>
        <dbReference type="EMBL" id="CAD6335232.1"/>
    </source>
</evidence>
<reference evidence="4" key="1">
    <citation type="submission" date="2020-10" db="EMBL/GenBank/DDBJ databases">
        <authorList>
            <person name="Han B."/>
            <person name="Lu T."/>
            <person name="Zhao Q."/>
            <person name="Huang X."/>
            <person name="Zhao Y."/>
        </authorList>
    </citation>
    <scope>NUCLEOTIDE SEQUENCE</scope>
</reference>